<organism evidence="14 15">
    <name type="scientific">Pseudomonas cichorii</name>
    <dbReference type="NCBI Taxonomy" id="36746"/>
    <lineage>
        <taxon>Bacteria</taxon>
        <taxon>Pseudomonadati</taxon>
        <taxon>Pseudomonadota</taxon>
        <taxon>Gammaproteobacteria</taxon>
        <taxon>Pseudomonadales</taxon>
        <taxon>Pseudomonadaceae</taxon>
        <taxon>Pseudomonas</taxon>
    </lineage>
</organism>
<evidence type="ECO:0000259" key="13">
    <source>
        <dbReference type="Pfam" id="PF25967"/>
    </source>
</evidence>
<dbReference type="Pfam" id="PF25967">
    <property type="entry name" value="RND-MFP_C"/>
    <property type="match status" value="1"/>
</dbReference>
<evidence type="ECO:0000259" key="12">
    <source>
        <dbReference type="Pfam" id="PF25944"/>
    </source>
</evidence>
<dbReference type="NCBIfam" id="TIGR01730">
    <property type="entry name" value="RND_mfp"/>
    <property type="match status" value="1"/>
</dbReference>
<dbReference type="GO" id="GO:0019898">
    <property type="term" value="C:extrinsic component of membrane"/>
    <property type="evidence" value="ECO:0007669"/>
    <property type="project" value="InterPro"/>
</dbReference>
<comment type="caution">
    <text evidence="14">The sequence shown here is derived from an EMBL/GenBank/DDBJ whole genome shotgun (WGS) entry which is preliminary data.</text>
</comment>
<keyword evidence="6" id="KW-0997">Cell inner membrane</keyword>
<keyword evidence="5" id="KW-1003">Cell membrane</keyword>
<evidence type="ECO:0000259" key="11">
    <source>
        <dbReference type="Pfam" id="PF25917"/>
    </source>
</evidence>
<keyword evidence="4" id="KW-0813">Transport</keyword>
<gene>
    <name evidence="14" type="ORF">ALP84_00665</name>
</gene>
<evidence type="ECO:0000256" key="1">
    <source>
        <dbReference type="ARBA" id="ARBA00004533"/>
    </source>
</evidence>
<accession>A0A3M4W2S3</accession>
<evidence type="ECO:0000256" key="6">
    <source>
        <dbReference type="ARBA" id="ARBA00022519"/>
    </source>
</evidence>
<protein>
    <submittedName>
        <fullName evidence="14">Secretion protein HlyD</fullName>
    </submittedName>
</protein>
<dbReference type="Gene3D" id="2.40.50.100">
    <property type="match status" value="1"/>
</dbReference>
<dbReference type="InterPro" id="IPR058626">
    <property type="entry name" value="MdtA-like_b-barrel"/>
</dbReference>
<feature type="domain" description="Multidrug resistance protein MdtA-like C-terminal permuted SH3" evidence="13">
    <location>
        <begin position="339"/>
        <end position="398"/>
    </location>
</feature>
<dbReference type="Pfam" id="PF25944">
    <property type="entry name" value="Beta-barrel_RND"/>
    <property type="match status" value="1"/>
</dbReference>
<evidence type="ECO:0000313" key="14">
    <source>
        <dbReference type="EMBL" id="RMR58438.1"/>
    </source>
</evidence>
<name>A0A3M4W2S3_PSECI</name>
<keyword evidence="9" id="KW-1133">Transmembrane helix</keyword>
<keyword evidence="8 9" id="KW-0472">Membrane</keyword>
<dbReference type="InterPro" id="IPR006143">
    <property type="entry name" value="RND_pump_MFP"/>
</dbReference>
<keyword evidence="9" id="KW-0812">Transmembrane</keyword>
<evidence type="ECO:0000313" key="15">
    <source>
        <dbReference type="Proteomes" id="UP000278332"/>
    </source>
</evidence>
<dbReference type="GO" id="GO:1990281">
    <property type="term" value="C:efflux pump complex"/>
    <property type="evidence" value="ECO:0007669"/>
    <property type="project" value="TreeGrafter"/>
</dbReference>
<dbReference type="InterPro" id="IPR030190">
    <property type="entry name" value="MacA_alpha-hairpin_sf"/>
</dbReference>
<dbReference type="GO" id="GO:1990961">
    <property type="term" value="P:xenobiotic detoxification by transmembrane export across the plasma membrane"/>
    <property type="evidence" value="ECO:0007669"/>
    <property type="project" value="InterPro"/>
</dbReference>
<dbReference type="Pfam" id="PF25917">
    <property type="entry name" value="BSH_RND"/>
    <property type="match status" value="1"/>
</dbReference>
<dbReference type="InterPro" id="IPR058627">
    <property type="entry name" value="MdtA-like_C"/>
</dbReference>
<dbReference type="InterPro" id="IPR058625">
    <property type="entry name" value="MdtA-like_BSH"/>
</dbReference>
<dbReference type="Gene3D" id="2.40.30.170">
    <property type="match status" value="1"/>
</dbReference>
<evidence type="ECO:0000256" key="2">
    <source>
        <dbReference type="ARBA" id="ARBA00004635"/>
    </source>
</evidence>
<dbReference type="GO" id="GO:1990195">
    <property type="term" value="C:macrolide transmembrane transporter complex"/>
    <property type="evidence" value="ECO:0007669"/>
    <property type="project" value="InterPro"/>
</dbReference>
<proteinExistence type="inferred from homology"/>
<feature type="domain" description="Multidrug resistance protein MdtA-like alpha-helical hairpin" evidence="10">
    <location>
        <begin position="134"/>
        <end position="207"/>
    </location>
</feature>
<dbReference type="SUPFAM" id="SSF111369">
    <property type="entry name" value="HlyD-like secretion proteins"/>
    <property type="match status" value="1"/>
</dbReference>
<dbReference type="Pfam" id="PF25876">
    <property type="entry name" value="HH_MFP_RND"/>
    <property type="match status" value="1"/>
</dbReference>
<keyword evidence="7" id="KW-0175">Coiled coil</keyword>
<dbReference type="GO" id="GO:0030313">
    <property type="term" value="C:cell envelope"/>
    <property type="evidence" value="ECO:0007669"/>
    <property type="project" value="UniProtKB-SubCell"/>
</dbReference>
<dbReference type="Gene3D" id="6.10.140.1990">
    <property type="match status" value="1"/>
</dbReference>
<dbReference type="Gene3D" id="2.40.420.20">
    <property type="match status" value="1"/>
</dbReference>
<dbReference type="Proteomes" id="UP000278332">
    <property type="component" value="Unassembled WGS sequence"/>
</dbReference>
<feature type="transmembrane region" description="Helical" evidence="9">
    <location>
        <begin position="29"/>
        <end position="48"/>
    </location>
</feature>
<dbReference type="PANTHER" id="PTHR30469">
    <property type="entry name" value="MULTIDRUG RESISTANCE PROTEIN MDTA"/>
    <property type="match status" value="1"/>
</dbReference>
<dbReference type="AlphaFoldDB" id="A0A3M4W2S3"/>
<sequence>MRGLHAYHEKGLVVRRIWRFLRGLNYRKIILRMIFIDLLVSLAGYALYKGATQDEAPHYLTASAEITHIENAVQAEGVLQGQQQVDVGSQVSGQLQSLKVAPGDNVQKGQLLAQIDPLPASNALRQAIVNSERLTADRDAAAHQSHLARLTYQRYEELGADAAVSREDFDKARFDHEEKSATLASLQAQVRTARINIETARINLGYTRILAPMDGKILAIVTQEGQTVIAEQLAPVILKMARLDTMTIKARVSEADVVKIKAGMPVYFTILGDRDKRYNATLRGIEPASTSFASQSSGAGRSDSAVFYNAFFDVPNPDGRLRINMTAQVRVVLEVSEGVLTIPVAALGEQNPDGTYPVRILEEQDQVRTENIRTGINNKVRVQVLSGLKAGDKVVIGGEAPK</sequence>
<reference evidence="14 15" key="1">
    <citation type="submission" date="2018-08" db="EMBL/GenBank/DDBJ databases">
        <title>Recombination of ecologically and evolutionarily significant loci maintains genetic cohesion in the Pseudomonas syringae species complex.</title>
        <authorList>
            <person name="Dillon M."/>
            <person name="Thakur S."/>
            <person name="Almeida R.N.D."/>
            <person name="Weir B.S."/>
            <person name="Guttman D.S."/>
        </authorList>
    </citation>
    <scope>NUCLEOTIDE SEQUENCE [LARGE SCALE GENOMIC DNA]</scope>
    <source>
        <strain evidence="14 15">ICMP 6917</strain>
    </source>
</reference>
<evidence type="ECO:0000256" key="8">
    <source>
        <dbReference type="ARBA" id="ARBA00023136"/>
    </source>
</evidence>
<evidence type="ECO:0000256" key="5">
    <source>
        <dbReference type="ARBA" id="ARBA00022475"/>
    </source>
</evidence>
<evidence type="ECO:0000256" key="3">
    <source>
        <dbReference type="ARBA" id="ARBA00009477"/>
    </source>
</evidence>
<dbReference type="GO" id="GO:0015562">
    <property type="term" value="F:efflux transmembrane transporter activity"/>
    <property type="evidence" value="ECO:0007669"/>
    <property type="project" value="TreeGrafter"/>
</dbReference>
<feature type="domain" description="Multidrug resistance protein MdtA-like beta-barrel" evidence="12">
    <location>
        <begin position="245"/>
        <end position="333"/>
    </location>
</feature>
<evidence type="ECO:0000256" key="7">
    <source>
        <dbReference type="ARBA" id="ARBA00023054"/>
    </source>
</evidence>
<feature type="domain" description="Multidrug resistance protein MdtA-like barrel-sandwich hybrid" evidence="11">
    <location>
        <begin position="84"/>
        <end position="238"/>
    </location>
</feature>
<evidence type="ECO:0000256" key="9">
    <source>
        <dbReference type="SAM" id="Phobius"/>
    </source>
</evidence>
<comment type="similarity">
    <text evidence="3">Belongs to the membrane fusion protein (MFP) (TC 8.A.1) family.</text>
</comment>
<dbReference type="OrthoDB" id="9791520at2"/>
<comment type="subcellular location">
    <subcellularLocation>
        <location evidence="1">Cell inner membrane</location>
    </subcellularLocation>
    <subcellularLocation>
        <location evidence="2">Membrane</location>
        <topology evidence="2">Lipid-anchor</topology>
    </subcellularLocation>
</comment>
<dbReference type="EMBL" id="RBRY01000068">
    <property type="protein sequence ID" value="RMR58438.1"/>
    <property type="molecule type" value="Genomic_DNA"/>
</dbReference>
<evidence type="ECO:0000256" key="4">
    <source>
        <dbReference type="ARBA" id="ARBA00022448"/>
    </source>
</evidence>
<evidence type="ECO:0000259" key="10">
    <source>
        <dbReference type="Pfam" id="PF25876"/>
    </source>
</evidence>
<dbReference type="InterPro" id="IPR058624">
    <property type="entry name" value="MdtA-like_HH"/>
</dbReference>
<dbReference type="PANTHER" id="PTHR30469:SF33">
    <property type="entry name" value="SLR1207 PROTEIN"/>
    <property type="match status" value="1"/>
</dbReference>